<gene>
    <name evidence="1" type="ORF">CRG98_030838</name>
</gene>
<name>A0A2I0IZF6_PUNGR</name>
<evidence type="ECO:0000313" key="2">
    <source>
        <dbReference type="Proteomes" id="UP000233551"/>
    </source>
</evidence>
<dbReference type="EMBL" id="PGOL01002333">
    <property type="protein sequence ID" value="PKI48796.1"/>
    <property type="molecule type" value="Genomic_DNA"/>
</dbReference>
<reference evidence="1 2" key="1">
    <citation type="submission" date="2017-11" db="EMBL/GenBank/DDBJ databases">
        <title>De-novo sequencing of pomegranate (Punica granatum L.) genome.</title>
        <authorList>
            <person name="Akparov Z."/>
            <person name="Amiraslanov A."/>
            <person name="Hajiyeva S."/>
            <person name="Abbasov M."/>
            <person name="Kaur K."/>
            <person name="Hamwieh A."/>
            <person name="Solovyev V."/>
            <person name="Salamov A."/>
            <person name="Braich B."/>
            <person name="Kosarev P."/>
            <person name="Mahmoud A."/>
            <person name="Hajiyev E."/>
            <person name="Babayeva S."/>
            <person name="Izzatullayeva V."/>
            <person name="Mammadov A."/>
            <person name="Mammadov A."/>
            <person name="Sharifova S."/>
            <person name="Ojaghi J."/>
            <person name="Eynullazada K."/>
            <person name="Bayramov B."/>
            <person name="Abdulazimova A."/>
            <person name="Shahmuradov I."/>
        </authorList>
    </citation>
    <scope>NUCLEOTIDE SEQUENCE [LARGE SCALE GENOMIC DNA]</scope>
    <source>
        <strain evidence="2">cv. AG2017</strain>
        <tissue evidence="1">Leaf</tissue>
    </source>
</reference>
<comment type="caution">
    <text evidence="1">The sequence shown here is derived from an EMBL/GenBank/DDBJ whole genome shotgun (WGS) entry which is preliminary data.</text>
</comment>
<proteinExistence type="predicted"/>
<sequence>MEVPKEEEEIRKEVQILQVLYLQSTRPLRQELFKGTVRTRMWTLVGARIARFWITRLGIVHLLVGTRDGHA</sequence>
<protein>
    <submittedName>
        <fullName evidence="1">Uncharacterized protein</fullName>
    </submittedName>
</protein>
<accession>A0A2I0IZF6</accession>
<dbReference type="Proteomes" id="UP000233551">
    <property type="component" value="Unassembled WGS sequence"/>
</dbReference>
<dbReference type="AlphaFoldDB" id="A0A2I0IZF6"/>
<evidence type="ECO:0000313" key="1">
    <source>
        <dbReference type="EMBL" id="PKI48796.1"/>
    </source>
</evidence>
<organism evidence="1 2">
    <name type="scientific">Punica granatum</name>
    <name type="common">Pomegranate</name>
    <dbReference type="NCBI Taxonomy" id="22663"/>
    <lineage>
        <taxon>Eukaryota</taxon>
        <taxon>Viridiplantae</taxon>
        <taxon>Streptophyta</taxon>
        <taxon>Embryophyta</taxon>
        <taxon>Tracheophyta</taxon>
        <taxon>Spermatophyta</taxon>
        <taxon>Magnoliopsida</taxon>
        <taxon>eudicotyledons</taxon>
        <taxon>Gunneridae</taxon>
        <taxon>Pentapetalae</taxon>
        <taxon>rosids</taxon>
        <taxon>malvids</taxon>
        <taxon>Myrtales</taxon>
        <taxon>Lythraceae</taxon>
        <taxon>Punica</taxon>
    </lineage>
</organism>
<keyword evidence="2" id="KW-1185">Reference proteome</keyword>